<dbReference type="eggNOG" id="COG1989">
    <property type="taxonomic scope" value="Bacteria"/>
</dbReference>
<dbReference type="GO" id="GO:0004190">
    <property type="term" value="F:aspartic-type endopeptidase activity"/>
    <property type="evidence" value="ECO:0007669"/>
    <property type="project" value="UniProtKB-EC"/>
</dbReference>
<dbReference type="InterPro" id="IPR010627">
    <property type="entry name" value="Prepilin_pept_A24_N"/>
</dbReference>
<comment type="subcellular location">
    <subcellularLocation>
        <location evidence="1">Cell membrane</location>
        <topology evidence="1">Multi-pass membrane protein</topology>
    </subcellularLocation>
</comment>
<dbReference type="PANTHER" id="PTHR30487">
    <property type="entry name" value="TYPE 4 PREPILIN-LIKE PROTEINS LEADER PEPTIDE-PROCESSING ENZYME"/>
    <property type="match status" value="1"/>
</dbReference>
<dbReference type="EMBL" id="CP002219">
    <property type="protein sequence ID" value="ADQ06629.1"/>
    <property type="molecule type" value="Genomic_DNA"/>
</dbReference>
<dbReference type="STRING" id="632292.Calhy_0900"/>
<keyword evidence="3" id="KW-1003">Cell membrane</keyword>
<dbReference type="Pfam" id="PF01478">
    <property type="entry name" value="Peptidase_A24"/>
    <property type="match status" value="1"/>
</dbReference>
<feature type="transmembrane region" description="Helical" evidence="7">
    <location>
        <begin position="235"/>
        <end position="258"/>
    </location>
</feature>
<dbReference type="Proteomes" id="UP000006890">
    <property type="component" value="Chromosome"/>
</dbReference>
<reference key="1">
    <citation type="submission" date="2010-09" db="EMBL/GenBank/DDBJ databases">
        <title>Complete sequence of Caldicellulosiruptor hydrothermalis 108.</title>
        <authorList>
            <consortium name="US DOE Joint Genome Institute"/>
            <person name="Lucas S."/>
            <person name="Copeland A."/>
            <person name="Lapidus A."/>
            <person name="Cheng J.-F."/>
            <person name="Bruce D."/>
            <person name="Goodwin L."/>
            <person name="Pitluck S."/>
            <person name="Davenport K."/>
            <person name="Detter J.C."/>
            <person name="Han C."/>
            <person name="Tapia R."/>
            <person name="Land M."/>
            <person name="Hauser L."/>
            <person name="Chang Y.-J."/>
            <person name="Jeffries C."/>
            <person name="Kyrpides N."/>
            <person name="Ivanova N."/>
            <person name="Mikhailova N."/>
            <person name="Blumer-Schuette S.E."/>
            <person name="Kelly R.M."/>
            <person name="Woyke T."/>
        </authorList>
    </citation>
    <scope>NUCLEOTIDE SEQUENCE</scope>
    <source>
        <strain>108</strain>
    </source>
</reference>
<keyword evidence="11" id="KW-1185">Reference proteome</keyword>
<feature type="transmembrane region" description="Helical" evidence="7">
    <location>
        <begin position="130"/>
        <end position="148"/>
    </location>
</feature>
<dbReference type="InterPro" id="IPR050882">
    <property type="entry name" value="Prepilin_peptidase/N-MTase"/>
</dbReference>
<keyword evidence="4 7" id="KW-0812">Transmembrane</keyword>
<feature type="transmembrane region" description="Helical" evidence="7">
    <location>
        <begin position="154"/>
        <end position="175"/>
    </location>
</feature>
<dbReference type="Pfam" id="PF06750">
    <property type="entry name" value="A24_N_bact"/>
    <property type="match status" value="1"/>
</dbReference>
<evidence type="ECO:0000259" key="9">
    <source>
        <dbReference type="Pfam" id="PF06750"/>
    </source>
</evidence>
<dbReference type="HOGENOM" id="CLU_057101_0_1_9"/>
<dbReference type="GO" id="GO:0005886">
    <property type="term" value="C:plasma membrane"/>
    <property type="evidence" value="ECO:0007669"/>
    <property type="project" value="UniProtKB-SubCell"/>
</dbReference>
<evidence type="ECO:0000256" key="2">
    <source>
        <dbReference type="ARBA" id="ARBA00005801"/>
    </source>
</evidence>
<evidence type="ECO:0000256" key="1">
    <source>
        <dbReference type="ARBA" id="ARBA00004651"/>
    </source>
</evidence>
<comment type="similarity">
    <text evidence="2">Belongs to the peptidase A24 family.</text>
</comment>
<keyword evidence="10" id="KW-0378">Hydrolase</keyword>
<dbReference type="PANTHER" id="PTHR30487:SF0">
    <property type="entry name" value="PREPILIN LEADER PEPTIDASE_N-METHYLTRANSFERASE-RELATED"/>
    <property type="match status" value="1"/>
</dbReference>
<evidence type="ECO:0000256" key="6">
    <source>
        <dbReference type="ARBA" id="ARBA00023136"/>
    </source>
</evidence>
<dbReference type="InterPro" id="IPR000045">
    <property type="entry name" value="Prepilin_IV_endopep_pep"/>
</dbReference>
<dbReference type="GO" id="GO:0006465">
    <property type="term" value="P:signal peptide processing"/>
    <property type="evidence" value="ECO:0007669"/>
    <property type="project" value="TreeGrafter"/>
</dbReference>
<gene>
    <name evidence="10" type="ordered locus">Calhy_0900</name>
</gene>
<organism evidence="10 11">
    <name type="scientific">Caldicellulosiruptor hydrothermalis (strain DSM 18901 / VKM B-2411 / 108)</name>
    <dbReference type="NCBI Taxonomy" id="632292"/>
    <lineage>
        <taxon>Bacteria</taxon>
        <taxon>Bacillati</taxon>
        <taxon>Bacillota</taxon>
        <taxon>Bacillota incertae sedis</taxon>
        <taxon>Caldicellulosiruptorales</taxon>
        <taxon>Caldicellulosiruptoraceae</taxon>
        <taxon>Caldicellulosiruptor</taxon>
    </lineage>
</organism>
<feature type="transmembrane region" description="Helical" evidence="7">
    <location>
        <begin position="12"/>
        <end position="34"/>
    </location>
</feature>
<evidence type="ECO:0000313" key="10">
    <source>
        <dbReference type="EMBL" id="ADQ06629.1"/>
    </source>
</evidence>
<protein>
    <submittedName>
        <fullName evidence="10">Prepilin peptidase</fullName>
        <ecNumber evidence="10">3.4.23.43</ecNumber>
    </submittedName>
</protein>
<evidence type="ECO:0000256" key="7">
    <source>
        <dbReference type="SAM" id="Phobius"/>
    </source>
</evidence>
<evidence type="ECO:0000259" key="8">
    <source>
        <dbReference type="Pfam" id="PF01478"/>
    </source>
</evidence>
<sequence length="262" mass="29652">MKNNKMWLDNMCRIMFLIWTLVLGSFLNVCIYRIPRGESIVYPPSHCPNCKTRIKPYDLIPVLSFIILKGRCRACHEKIPLRYPIVEILSLLCAISAYSKFGFSVRTWIAYFIGFVLIYISFVDVDTLEISNLSILILFVLSSLLYFLDKGFSLINIKHLILGGIYSSSLVLLIYLSSRGRAMGFGDVLLLFAGGVGFDFGKAVVVNFLSFVIGAIYGVLLLLLKRKTVKAQIPFAPFIAMSIYLTLIFGDHIVKWYLGLFL</sequence>
<feature type="domain" description="Prepilin type IV endopeptidase peptidase" evidence="8">
    <location>
        <begin position="112"/>
        <end position="219"/>
    </location>
</feature>
<evidence type="ECO:0000256" key="5">
    <source>
        <dbReference type="ARBA" id="ARBA00022989"/>
    </source>
</evidence>
<feature type="domain" description="Prepilin peptidase A24 N-terminal" evidence="9">
    <location>
        <begin position="19"/>
        <end position="100"/>
    </location>
</feature>
<dbReference type="KEGG" id="chd:Calhy_0900"/>
<evidence type="ECO:0000256" key="4">
    <source>
        <dbReference type="ARBA" id="ARBA00022692"/>
    </source>
</evidence>
<name>E4Q7B6_CALH1</name>
<dbReference type="AlphaFoldDB" id="E4Q7B6"/>
<evidence type="ECO:0000313" key="11">
    <source>
        <dbReference type="Proteomes" id="UP000006890"/>
    </source>
</evidence>
<proteinExistence type="inferred from homology"/>
<feature type="transmembrane region" description="Helical" evidence="7">
    <location>
        <begin position="204"/>
        <end position="223"/>
    </location>
</feature>
<feature type="transmembrane region" description="Helical" evidence="7">
    <location>
        <begin position="105"/>
        <end position="123"/>
    </location>
</feature>
<dbReference type="Gene3D" id="1.20.120.1220">
    <property type="match status" value="1"/>
</dbReference>
<keyword evidence="5 7" id="KW-1133">Transmembrane helix</keyword>
<dbReference type="EC" id="3.4.23.43" evidence="10"/>
<reference evidence="10 11" key="2">
    <citation type="journal article" date="2011" name="J. Bacteriol.">
        <title>Complete genome sequences for the anaerobic, extremely thermophilic plant biomass-degrading bacteria Caldicellulosiruptor hydrothermalis, Caldicellulosiruptor kristjanssonii, Caldicellulosiruptor kronotskyensis, Caldicellulosiruptor owensenis, and Caldicellulosiruptor lactoaceticus.</title>
        <authorList>
            <person name="Blumer-Schuette S.E."/>
            <person name="Ozdemir I."/>
            <person name="Mistry D."/>
            <person name="Lucas S."/>
            <person name="Lapidus A."/>
            <person name="Cheng J.F."/>
            <person name="Goodwin L.A."/>
            <person name="Pitluck S."/>
            <person name="Land M.L."/>
            <person name="Hauser L.J."/>
            <person name="Woyke T."/>
            <person name="Mikhailova N."/>
            <person name="Pati A."/>
            <person name="Kyrpides N.C."/>
            <person name="Ivanova N."/>
            <person name="Detter J.C."/>
            <person name="Walston-Davenport K."/>
            <person name="Han S."/>
            <person name="Adams M.W."/>
            <person name="Kelly R.M."/>
        </authorList>
    </citation>
    <scope>NUCLEOTIDE SEQUENCE [LARGE SCALE GENOMIC DNA]</scope>
    <source>
        <strain evidence="11">DSM 18901 / VKM B-2411 / 108</strain>
    </source>
</reference>
<evidence type="ECO:0000256" key="3">
    <source>
        <dbReference type="ARBA" id="ARBA00022475"/>
    </source>
</evidence>
<keyword evidence="6 7" id="KW-0472">Membrane</keyword>
<accession>E4Q7B6</accession>